<protein>
    <submittedName>
        <fullName evidence="1">Uncharacterized protein</fullName>
    </submittedName>
</protein>
<dbReference type="AlphaFoldDB" id="X1HV03"/>
<dbReference type="PANTHER" id="PTHR32332:SF20">
    <property type="entry name" value="2-NITROPROPANE DIOXYGENASE-LIKE PROTEIN"/>
    <property type="match status" value="1"/>
</dbReference>
<organism evidence="1">
    <name type="scientific">marine sediment metagenome</name>
    <dbReference type="NCBI Taxonomy" id="412755"/>
    <lineage>
        <taxon>unclassified sequences</taxon>
        <taxon>metagenomes</taxon>
        <taxon>ecological metagenomes</taxon>
    </lineage>
</organism>
<dbReference type="SUPFAM" id="SSF51412">
    <property type="entry name" value="Inosine monophosphate dehydrogenase (IMPDH)"/>
    <property type="match status" value="1"/>
</dbReference>
<accession>X1HV03</accession>
<dbReference type="InterPro" id="IPR013785">
    <property type="entry name" value="Aldolase_TIM"/>
</dbReference>
<proteinExistence type="predicted"/>
<feature type="non-terminal residue" evidence="1">
    <location>
        <position position="73"/>
    </location>
</feature>
<sequence>MVIETNITRMLGIKHPILSAPMGPFYTTKLTVAVSEAGGLGVLSHVTIHGTVTIDEMKKSMEYVVEHTDKPFG</sequence>
<reference evidence="1" key="1">
    <citation type="journal article" date="2014" name="Front. Microbiol.">
        <title>High frequency of phylogenetically diverse reductive dehalogenase-homologous genes in deep subseafloor sedimentary metagenomes.</title>
        <authorList>
            <person name="Kawai M."/>
            <person name="Futagami T."/>
            <person name="Toyoda A."/>
            <person name="Takaki Y."/>
            <person name="Nishi S."/>
            <person name="Hori S."/>
            <person name="Arai W."/>
            <person name="Tsubouchi T."/>
            <person name="Morono Y."/>
            <person name="Uchiyama I."/>
            <person name="Ito T."/>
            <person name="Fujiyama A."/>
            <person name="Inagaki F."/>
            <person name="Takami H."/>
        </authorList>
    </citation>
    <scope>NUCLEOTIDE SEQUENCE</scope>
    <source>
        <strain evidence="1">Expedition CK06-06</strain>
    </source>
</reference>
<dbReference type="EMBL" id="BARU01020435">
    <property type="protein sequence ID" value="GAH49113.1"/>
    <property type="molecule type" value="Genomic_DNA"/>
</dbReference>
<dbReference type="Gene3D" id="3.20.20.70">
    <property type="entry name" value="Aldolase class I"/>
    <property type="match status" value="1"/>
</dbReference>
<gene>
    <name evidence="1" type="ORF">S03H2_33566</name>
</gene>
<dbReference type="PANTHER" id="PTHR32332">
    <property type="entry name" value="2-NITROPROPANE DIOXYGENASE"/>
    <property type="match status" value="1"/>
</dbReference>
<dbReference type="Pfam" id="PF03060">
    <property type="entry name" value="NMO"/>
    <property type="match status" value="1"/>
</dbReference>
<evidence type="ECO:0000313" key="1">
    <source>
        <dbReference type="EMBL" id="GAH49113.1"/>
    </source>
</evidence>
<comment type="caution">
    <text evidence="1">The sequence shown here is derived from an EMBL/GenBank/DDBJ whole genome shotgun (WGS) entry which is preliminary data.</text>
</comment>
<name>X1HV03_9ZZZZ</name>